<proteinExistence type="predicted"/>
<dbReference type="AlphaFoldDB" id="A0A0A9ALZ5"/>
<reference evidence="1" key="2">
    <citation type="journal article" date="2015" name="Data Brief">
        <title>Shoot transcriptome of the giant reed, Arundo donax.</title>
        <authorList>
            <person name="Barrero R.A."/>
            <person name="Guerrero F.D."/>
            <person name="Moolhuijzen P."/>
            <person name="Goolsby J.A."/>
            <person name="Tidwell J."/>
            <person name="Bellgard S.E."/>
            <person name="Bellgard M.I."/>
        </authorList>
    </citation>
    <scope>NUCLEOTIDE SEQUENCE</scope>
    <source>
        <tissue evidence="1">Shoot tissue taken approximately 20 cm above the soil surface</tissue>
    </source>
</reference>
<accession>A0A0A9ALZ5</accession>
<dbReference type="EMBL" id="GBRH01246982">
    <property type="protein sequence ID" value="JAD50913.1"/>
    <property type="molecule type" value="Transcribed_RNA"/>
</dbReference>
<evidence type="ECO:0000313" key="1">
    <source>
        <dbReference type="EMBL" id="JAD50913.1"/>
    </source>
</evidence>
<name>A0A0A9ALZ5_ARUDO</name>
<organism evidence="1">
    <name type="scientific">Arundo donax</name>
    <name type="common">Giant reed</name>
    <name type="synonym">Donax arundinaceus</name>
    <dbReference type="NCBI Taxonomy" id="35708"/>
    <lineage>
        <taxon>Eukaryota</taxon>
        <taxon>Viridiplantae</taxon>
        <taxon>Streptophyta</taxon>
        <taxon>Embryophyta</taxon>
        <taxon>Tracheophyta</taxon>
        <taxon>Spermatophyta</taxon>
        <taxon>Magnoliopsida</taxon>
        <taxon>Liliopsida</taxon>
        <taxon>Poales</taxon>
        <taxon>Poaceae</taxon>
        <taxon>PACMAD clade</taxon>
        <taxon>Arundinoideae</taxon>
        <taxon>Arundineae</taxon>
        <taxon>Arundo</taxon>
    </lineage>
</organism>
<sequence>MTRAIVTMAKGKPLHFSRIFMLQSCRN</sequence>
<protein>
    <submittedName>
        <fullName evidence="1">Uncharacterized protein</fullName>
    </submittedName>
</protein>
<reference evidence="1" key="1">
    <citation type="submission" date="2014-09" db="EMBL/GenBank/DDBJ databases">
        <authorList>
            <person name="Magalhaes I.L.F."/>
            <person name="Oliveira U."/>
            <person name="Santos F.R."/>
            <person name="Vidigal T.H.D.A."/>
            <person name="Brescovit A.D."/>
            <person name="Santos A.J."/>
        </authorList>
    </citation>
    <scope>NUCLEOTIDE SEQUENCE</scope>
    <source>
        <tissue evidence="1">Shoot tissue taken approximately 20 cm above the soil surface</tissue>
    </source>
</reference>